<gene>
    <name evidence="2" type="ORF">DPMN_087404</name>
</gene>
<dbReference type="Proteomes" id="UP000828390">
    <property type="component" value="Unassembled WGS sequence"/>
</dbReference>
<feature type="region of interest" description="Disordered" evidence="1">
    <location>
        <begin position="177"/>
        <end position="197"/>
    </location>
</feature>
<evidence type="ECO:0000313" key="3">
    <source>
        <dbReference type="Proteomes" id="UP000828390"/>
    </source>
</evidence>
<reference evidence="2" key="1">
    <citation type="journal article" date="2019" name="bioRxiv">
        <title>The Genome of the Zebra Mussel, Dreissena polymorpha: A Resource for Invasive Species Research.</title>
        <authorList>
            <person name="McCartney M.A."/>
            <person name="Auch B."/>
            <person name="Kono T."/>
            <person name="Mallez S."/>
            <person name="Zhang Y."/>
            <person name="Obille A."/>
            <person name="Becker A."/>
            <person name="Abrahante J.E."/>
            <person name="Garbe J."/>
            <person name="Badalamenti J.P."/>
            <person name="Herman A."/>
            <person name="Mangelson H."/>
            <person name="Liachko I."/>
            <person name="Sullivan S."/>
            <person name="Sone E.D."/>
            <person name="Koren S."/>
            <person name="Silverstein K.A.T."/>
            <person name="Beckman K.B."/>
            <person name="Gohl D.M."/>
        </authorList>
    </citation>
    <scope>NUCLEOTIDE SEQUENCE</scope>
    <source>
        <strain evidence="2">Duluth1</strain>
        <tissue evidence="2">Whole animal</tissue>
    </source>
</reference>
<reference evidence="2" key="2">
    <citation type="submission" date="2020-11" db="EMBL/GenBank/DDBJ databases">
        <authorList>
            <person name="McCartney M.A."/>
            <person name="Auch B."/>
            <person name="Kono T."/>
            <person name="Mallez S."/>
            <person name="Becker A."/>
            <person name="Gohl D.M."/>
            <person name="Silverstein K.A.T."/>
            <person name="Koren S."/>
            <person name="Bechman K.B."/>
            <person name="Herman A."/>
            <person name="Abrahante J.E."/>
            <person name="Garbe J."/>
        </authorList>
    </citation>
    <scope>NUCLEOTIDE SEQUENCE</scope>
    <source>
        <strain evidence="2">Duluth1</strain>
        <tissue evidence="2">Whole animal</tissue>
    </source>
</reference>
<dbReference type="EMBL" id="JAIWYP010000003">
    <property type="protein sequence ID" value="KAH3845131.1"/>
    <property type="molecule type" value="Genomic_DNA"/>
</dbReference>
<evidence type="ECO:0000256" key="1">
    <source>
        <dbReference type="SAM" id="MobiDB-lite"/>
    </source>
</evidence>
<keyword evidence="3" id="KW-1185">Reference proteome</keyword>
<protein>
    <submittedName>
        <fullName evidence="2">Uncharacterized protein</fullName>
    </submittedName>
</protein>
<organism evidence="2 3">
    <name type="scientific">Dreissena polymorpha</name>
    <name type="common">Zebra mussel</name>
    <name type="synonym">Mytilus polymorpha</name>
    <dbReference type="NCBI Taxonomy" id="45954"/>
    <lineage>
        <taxon>Eukaryota</taxon>
        <taxon>Metazoa</taxon>
        <taxon>Spiralia</taxon>
        <taxon>Lophotrochozoa</taxon>
        <taxon>Mollusca</taxon>
        <taxon>Bivalvia</taxon>
        <taxon>Autobranchia</taxon>
        <taxon>Heteroconchia</taxon>
        <taxon>Euheterodonta</taxon>
        <taxon>Imparidentia</taxon>
        <taxon>Neoheterodontei</taxon>
        <taxon>Myida</taxon>
        <taxon>Dreissenoidea</taxon>
        <taxon>Dreissenidae</taxon>
        <taxon>Dreissena</taxon>
    </lineage>
</organism>
<proteinExistence type="predicted"/>
<accession>A0A9D4QVG5</accession>
<comment type="caution">
    <text evidence="2">The sequence shown here is derived from an EMBL/GenBank/DDBJ whole genome shotgun (WGS) entry which is preliminary data.</text>
</comment>
<name>A0A9D4QVG5_DREPO</name>
<feature type="compositionally biased region" description="Polar residues" evidence="1">
    <location>
        <begin position="188"/>
        <end position="197"/>
    </location>
</feature>
<evidence type="ECO:0000313" key="2">
    <source>
        <dbReference type="EMBL" id="KAH3845131.1"/>
    </source>
</evidence>
<sequence>MSISENCDPDDMKEARVKPLFKKGSPQVDEEEFLFIGRSSSGIRDISPFKSHFKTNRDATEGEPLEESTSHLEENGYFQPVVLDILVKQYLPLVCLWSGLMLNVDGQSTTKSSGETSAITRDSNAIVEIGQLREYAGDSELDGLKTTNEGVADARESWSKKRKKAKKGPRFYAANATAVPKQPKESKSGAQIKTSTPTEAECPYKIEATNLKLGAEEIPEKVIEKNIGDCFTLYNYLYTKEKSKEETK</sequence>
<dbReference type="AlphaFoldDB" id="A0A9D4QVG5"/>